<organism evidence="4 5">
    <name type="scientific">Tagetes erecta</name>
    <name type="common">African marigold</name>
    <dbReference type="NCBI Taxonomy" id="13708"/>
    <lineage>
        <taxon>Eukaryota</taxon>
        <taxon>Viridiplantae</taxon>
        <taxon>Streptophyta</taxon>
        <taxon>Embryophyta</taxon>
        <taxon>Tracheophyta</taxon>
        <taxon>Spermatophyta</taxon>
        <taxon>Magnoliopsida</taxon>
        <taxon>eudicotyledons</taxon>
        <taxon>Gunneridae</taxon>
        <taxon>Pentapetalae</taxon>
        <taxon>asterids</taxon>
        <taxon>campanulids</taxon>
        <taxon>Asterales</taxon>
        <taxon>Asteraceae</taxon>
        <taxon>Asteroideae</taxon>
        <taxon>Heliantheae alliance</taxon>
        <taxon>Tageteae</taxon>
        <taxon>Tagetes</taxon>
    </lineage>
</organism>
<dbReference type="Pfam" id="PF00069">
    <property type="entry name" value="Pkinase"/>
    <property type="match status" value="1"/>
</dbReference>
<sequence>MHSDFSGPSQKAPSLESTLAAQSSSLSSPRELQAAPSYSFERKNALSQDHLTPSRNYSTELPRPSRKSTPTQGLSSPVDSLELLMQSDKLTRGLSSPVDSLELQMQSDKLTRGASSPVDSLELLMQSDKLTRGFSSPVDSLELQMQSDKLTRGASSPVDSLELLMQSDKLTRGFSSPVDSLELQMQSDKLTRGASSPVDSLELLMQSDKLTRGFSSPVDSLELQMQSDKLTRGASSKPTRKVAFRQPSRPSLPRQWQIPSWQLKTTPSFKDLRNLLLSWKKLSETEKLTRSLSRKRIRDGAMKSSGVSRDKVIYSLDEGYMITMKSLNPSLHPNDKWLLAKLAKSHYDNGTLDNIIHPDLRWQMDSQSLIKFSYAAYCCLNEQRAQRPSIDRIISALEEALQLQLAYEQSLVLEVDSKGAPKEASSNLLKASTIQTTHIAGTIVYLDPEYQKTGTLKTKSDVYSFGVVLFEIMTGRLANDPVYTSHNARGLAPVVRQNFKKDETLEEMMDPNLKEESDEKAFVLSKGPNKESLRTFIKIGIQCLEETQAKRPTMKDVIKELDKALKLQENSEDSVRLSFEALKLGTQNFSFKIGHGNVYRGEILRANGSTTVAVKRWASNRDQENLDQENRDQEFLADLEILFEYKHENIIGLVGYCDEKNEKMTVYEYASNGSLNMHLNKASLTWTQRLKIGIEVALGLEFLHESGDAVVIHRDIKSSNILLNGDWKVKIGGFGLSVTDLWVDERHGTPGYIDPEHAKGKYLNKESDVYSFGVVLLEMMCGRIQDPDKNLVDLVKSHYEQGKVDELVFEGIKDQIAPKSLNAFIKIACECLHDEQAKRPKTSNVVLKLKEALELQEDIDIWEAKLPRDYKEIIGILKTPDEYNNMRNKDLYDKFSKGIVLPEGKVVKLEAYEKQPGSAKVMKSNSDYVEMTHELEDVEEKIDEQLSSQSKVNGKKCHMLAAKMILYDPSGVKSFNLKSLSKSRFKF</sequence>
<dbReference type="SMART" id="SM00220">
    <property type="entry name" value="S_TKc"/>
    <property type="match status" value="1"/>
</dbReference>
<evidence type="ECO:0000313" key="5">
    <source>
        <dbReference type="Proteomes" id="UP001229421"/>
    </source>
</evidence>
<dbReference type="GO" id="GO:0005886">
    <property type="term" value="C:plasma membrane"/>
    <property type="evidence" value="ECO:0007669"/>
    <property type="project" value="TreeGrafter"/>
</dbReference>
<feature type="compositionally biased region" description="Polar residues" evidence="2">
    <location>
        <begin position="1"/>
        <end position="12"/>
    </location>
</feature>
<reference evidence="4" key="1">
    <citation type="journal article" date="2023" name="bioRxiv">
        <title>Improved chromosome-level genome assembly for marigold (Tagetes erecta).</title>
        <authorList>
            <person name="Jiang F."/>
            <person name="Yuan L."/>
            <person name="Wang S."/>
            <person name="Wang H."/>
            <person name="Xu D."/>
            <person name="Wang A."/>
            <person name="Fan W."/>
        </authorList>
    </citation>
    <scope>NUCLEOTIDE SEQUENCE</scope>
    <source>
        <strain evidence="4">WSJ</strain>
        <tissue evidence="4">Leaf</tissue>
    </source>
</reference>
<feature type="domain" description="Protein kinase" evidence="3">
    <location>
        <begin position="589"/>
        <end position="853"/>
    </location>
</feature>
<feature type="region of interest" description="Disordered" evidence="2">
    <location>
        <begin position="1"/>
        <end position="78"/>
    </location>
</feature>
<proteinExistence type="predicted"/>
<dbReference type="InterPro" id="IPR008271">
    <property type="entry name" value="Ser/Thr_kinase_AS"/>
</dbReference>
<feature type="compositionally biased region" description="Polar residues" evidence="2">
    <location>
        <begin position="228"/>
        <end position="237"/>
    </location>
</feature>
<feature type="domain" description="Protein kinase" evidence="3">
    <location>
        <begin position="204"/>
        <end position="565"/>
    </location>
</feature>
<dbReference type="Proteomes" id="UP001229421">
    <property type="component" value="Unassembled WGS sequence"/>
</dbReference>
<feature type="compositionally biased region" description="Polar residues" evidence="2">
    <location>
        <begin position="67"/>
        <end position="78"/>
    </location>
</feature>
<feature type="compositionally biased region" description="Polar residues" evidence="2">
    <location>
        <begin position="45"/>
        <end position="59"/>
    </location>
</feature>
<dbReference type="GO" id="GO:0009506">
    <property type="term" value="C:plasmodesma"/>
    <property type="evidence" value="ECO:0007669"/>
    <property type="project" value="TreeGrafter"/>
</dbReference>
<accession>A0AAD8KS16</accession>
<feature type="region of interest" description="Disordered" evidence="2">
    <location>
        <begin position="228"/>
        <end position="253"/>
    </location>
</feature>
<dbReference type="InterPro" id="IPR011009">
    <property type="entry name" value="Kinase-like_dom_sf"/>
</dbReference>
<dbReference type="Gene3D" id="3.30.200.20">
    <property type="entry name" value="Phosphorylase Kinase, domain 1"/>
    <property type="match status" value="1"/>
</dbReference>
<dbReference type="PANTHER" id="PTHR27003:SF471">
    <property type="entry name" value="VASCULAR ENDOTHELIAL GROWTH FACTOR RECEPTOR 2 (VEGFR2)-RELATED"/>
    <property type="match status" value="1"/>
</dbReference>
<feature type="compositionally biased region" description="Low complexity" evidence="2">
    <location>
        <begin position="14"/>
        <end position="28"/>
    </location>
</feature>
<evidence type="ECO:0000256" key="2">
    <source>
        <dbReference type="SAM" id="MobiDB-lite"/>
    </source>
</evidence>
<dbReference type="PROSITE" id="PS50011">
    <property type="entry name" value="PROTEIN_KINASE_DOM"/>
    <property type="match status" value="2"/>
</dbReference>
<protein>
    <recommendedName>
        <fullName evidence="3">Protein kinase domain-containing protein</fullName>
    </recommendedName>
</protein>
<evidence type="ECO:0000259" key="3">
    <source>
        <dbReference type="PROSITE" id="PS50011"/>
    </source>
</evidence>
<dbReference type="InterPro" id="IPR001245">
    <property type="entry name" value="Ser-Thr/Tyr_kinase_cat_dom"/>
</dbReference>
<comment type="caution">
    <text evidence="4">The sequence shown here is derived from an EMBL/GenBank/DDBJ whole genome shotgun (WGS) entry which is preliminary data.</text>
</comment>
<dbReference type="Gene3D" id="1.10.510.10">
    <property type="entry name" value="Transferase(Phosphotransferase) domain 1"/>
    <property type="match status" value="3"/>
</dbReference>
<dbReference type="Pfam" id="PF07714">
    <property type="entry name" value="PK_Tyr_Ser-Thr"/>
    <property type="match status" value="1"/>
</dbReference>
<evidence type="ECO:0000256" key="1">
    <source>
        <dbReference type="SAM" id="Coils"/>
    </source>
</evidence>
<keyword evidence="1" id="KW-0175">Coiled coil</keyword>
<dbReference type="GO" id="GO:0005524">
    <property type="term" value="F:ATP binding"/>
    <property type="evidence" value="ECO:0007669"/>
    <property type="project" value="InterPro"/>
</dbReference>
<dbReference type="PROSITE" id="PS00108">
    <property type="entry name" value="PROTEIN_KINASE_ST"/>
    <property type="match status" value="1"/>
</dbReference>
<dbReference type="SUPFAM" id="SSF56112">
    <property type="entry name" value="Protein kinase-like (PK-like)"/>
    <property type="match status" value="2"/>
</dbReference>
<dbReference type="AlphaFoldDB" id="A0AAD8KS16"/>
<name>A0AAD8KS16_TARER</name>
<keyword evidence="5" id="KW-1185">Reference proteome</keyword>
<dbReference type="GO" id="GO:0004714">
    <property type="term" value="F:transmembrane receptor protein tyrosine kinase activity"/>
    <property type="evidence" value="ECO:0007669"/>
    <property type="project" value="InterPro"/>
</dbReference>
<dbReference type="InterPro" id="IPR045272">
    <property type="entry name" value="ANXUR1/2-like"/>
</dbReference>
<gene>
    <name evidence="4" type="ORF">QVD17_14830</name>
</gene>
<dbReference type="InterPro" id="IPR000719">
    <property type="entry name" value="Prot_kinase_dom"/>
</dbReference>
<dbReference type="EMBL" id="JAUHHV010000004">
    <property type="protein sequence ID" value="KAK1426161.1"/>
    <property type="molecule type" value="Genomic_DNA"/>
</dbReference>
<dbReference type="PANTHER" id="PTHR27003">
    <property type="entry name" value="OS07G0166700 PROTEIN"/>
    <property type="match status" value="1"/>
</dbReference>
<evidence type="ECO:0000313" key="4">
    <source>
        <dbReference type="EMBL" id="KAK1426161.1"/>
    </source>
</evidence>
<feature type="coiled-coil region" evidence="1">
    <location>
        <begin position="921"/>
        <end position="948"/>
    </location>
</feature>